<keyword evidence="6" id="KW-1185">Reference proteome</keyword>
<dbReference type="PROSITE" id="PS51450">
    <property type="entry name" value="LRR"/>
    <property type="match status" value="2"/>
</dbReference>
<accession>A0A9J6BII1</accession>
<dbReference type="Gene3D" id="3.80.10.10">
    <property type="entry name" value="Ribonuclease Inhibitor"/>
    <property type="match status" value="1"/>
</dbReference>
<evidence type="ECO:0000256" key="1">
    <source>
        <dbReference type="ARBA" id="ARBA00022614"/>
    </source>
</evidence>
<gene>
    <name evidence="5" type="ORF">PVAND_017243</name>
</gene>
<dbReference type="OrthoDB" id="4691307at2759"/>
<dbReference type="Pfam" id="PF13855">
    <property type="entry name" value="LRR_8"/>
    <property type="match status" value="1"/>
</dbReference>
<dbReference type="SUPFAM" id="SSF52058">
    <property type="entry name" value="L domain-like"/>
    <property type="match status" value="1"/>
</dbReference>
<sequence>MKFLSIFLMTISIILSVNFQVHGETLKCDYKFDYFAGWVYYYGCIVQNKEIFNGNRVTIEKIEGEHKGHSTNRGVEAFQLEDAENLKYFPIGLNNFFPYLKSIQISSSKLVEIKYDDLKNFPHLEYLDLRFNKITEIDENTFKNNQKLEYIDLSYNKIKNVNQKAFHNLQNLKTLSLKRNQIEIITEELLSENPNLEDFNIRNNKIKAINANAFDNLQLLRSLDLSENICELLNAASKIEVQFVIKKLKKGQCQI</sequence>
<proteinExistence type="predicted"/>
<dbReference type="SMART" id="SM00369">
    <property type="entry name" value="LRR_TYP"/>
    <property type="match status" value="4"/>
</dbReference>
<dbReference type="GO" id="GO:0005615">
    <property type="term" value="C:extracellular space"/>
    <property type="evidence" value="ECO:0007669"/>
    <property type="project" value="TreeGrafter"/>
</dbReference>
<keyword evidence="1" id="KW-0433">Leucine-rich repeat</keyword>
<evidence type="ECO:0000313" key="5">
    <source>
        <dbReference type="EMBL" id="KAG5669355.1"/>
    </source>
</evidence>
<keyword evidence="2 4" id="KW-0732">Signal</keyword>
<evidence type="ECO:0008006" key="7">
    <source>
        <dbReference type="Google" id="ProtNLM"/>
    </source>
</evidence>
<reference evidence="5" key="1">
    <citation type="submission" date="2021-03" db="EMBL/GenBank/DDBJ databases">
        <title>Chromosome level genome of the anhydrobiotic midge Polypedilum vanderplanki.</title>
        <authorList>
            <person name="Yoshida Y."/>
            <person name="Kikawada T."/>
            <person name="Gusev O."/>
        </authorList>
    </citation>
    <scope>NUCLEOTIDE SEQUENCE</scope>
    <source>
        <strain evidence="5">NIAS01</strain>
        <tissue evidence="5">Whole body or cell culture</tissue>
    </source>
</reference>
<dbReference type="InterPro" id="IPR001611">
    <property type="entry name" value="Leu-rich_rpt"/>
</dbReference>
<dbReference type="GO" id="GO:0031012">
    <property type="term" value="C:extracellular matrix"/>
    <property type="evidence" value="ECO:0007669"/>
    <property type="project" value="TreeGrafter"/>
</dbReference>
<feature type="chain" id="PRO_5039903184" description="Leucine rich repeat protein" evidence="4">
    <location>
        <begin position="24"/>
        <end position="255"/>
    </location>
</feature>
<dbReference type="InterPro" id="IPR050328">
    <property type="entry name" value="Dev_Immune_Receptor"/>
</dbReference>
<name>A0A9J6BII1_POLVA</name>
<dbReference type="AlphaFoldDB" id="A0A9J6BII1"/>
<dbReference type="PANTHER" id="PTHR24373">
    <property type="entry name" value="SLIT RELATED LEUCINE-RICH REPEAT NEURONAL PROTEIN"/>
    <property type="match status" value="1"/>
</dbReference>
<keyword evidence="3" id="KW-0677">Repeat</keyword>
<feature type="signal peptide" evidence="4">
    <location>
        <begin position="1"/>
        <end position="23"/>
    </location>
</feature>
<comment type="caution">
    <text evidence="5">The sequence shown here is derived from an EMBL/GenBank/DDBJ whole genome shotgun (WGS) entry which is preliminary data.</text>
</comment>
<evidence type="ECO:0000256" key="2">
    <source>
        <dbReference type="ARBA" id="ARBA00022729"/>
    </source>
</evidence>
<organism evidence="5 6">
    <name type="scientific">Polypedilum vanderplanki</name>
    <name type="common">Sleeping chironomid midge</name>
    <dbReference type="NCBI Taxonomy" id="319348"/>
    <lineage>
        <taxon>Eukaryota</taxon>
        <taxon>Metazoa</taxon>
        <taxon>Ecdysozoa</taxon>
        <taxon>Arthropoda</taxon>
        <taxon>Hexapoda</taxon>
        <taxon>Insecta</taxon>
        <taxon>Pterygota</taxon>
        <taxon>Neoptera</taxon>
        <taxon>Endopterygota</taxon>
        <taxon>Diptera</taxon>
        <taxon>Nematocera</taxon>
        <taxon>Chironomoidea</taxon>
        <taxon>Chironomidae</taxon>
        <taxon>Chironominae</taxon>
        <taxon>Polypedilum</taxon>
        <taxon>Polypedilum</taxon>
    </lineage>
</organism>
<evidence type="ECO:0000256" key="4">
    <source>
        <dbReference type="SAM" id="SignalP"/>
    </source>
</evidence>
<evidence type="ECO:0000313" key="6">
    <source>
        <dbReference type="Proteomes" id="UP001107558"/>
    </source>
</evidence>
<dbReference type="InterPro" id="IPR003591">
    <property type="entry name" value="Leu-rich_rpt_typical-subtyp"/>
</dbReference>
<protein>
    <recommendedName>
        <fullName evidence="7">Leucine rich repeat protein</fullName>
    </recommendedName>
</protein>
<dbReference type="EMBL" id="JADBJN010000004">
    <property type="protein sequence ID" value="KAG5669355.1"/>
    <property type="molecule type" value="Genomic_DNA"/>
</dbReference>
<dbReference type="Proteomes" id="UP001107558">
    <property type="component" value="Chromosome 4"/>
</dbReference>
<dbReference type="PANTHER" id="PTHR24373:SF370">
    <property type="entry name" value="FISH-LIPS, ISOFORM E"/>
    <property type="match status" value="1"/>
</dbReference>
<evidence type="ECO:0000256" key="3">
    <source>
        <dbReference type="ARBA" id="ARBA00022737"/>
    </source>
</evidence>
<dbReference type="InterPro" id="IPR032675">
    <property type="entry name" value="LRR_dom_sf"/>
</dbReference>